<keyword evidence="2" id="KW-1185">Reference proteome</keyword>
<name>A0ABU7V159_9GAMM</name>
<accession>A0ABU7V159</accession>
<proteinExistence type="predicted"/>
<sequence>MSREAFEQWYVTNAFDFEKNPLGSRECSLQWQAWQAALQQQGEAVAKVCHAFPQHIGWSPEVDVTSLAEGTPLFTHPPKPVVSDAWPNGVLNRKKTIEVITEHNAWRRGAEGAQTDPRMLGLALDAVIAALEVSRG</sequence>
<dbReference type="EMBL" id="JAZHBO010000002">
    <property type="protein sequence ID" value="MEF2156435.1"/>
    <property type="molecule type" value="Genomic_DNA"/>
</dbReference>
<gene>
    <name evidence="1" type="ORF">V3390_09400</name>
</gene>
<dbReference type="Proteomes" id="UP001356170">
    <property type="component" value="Unassembled WGS sequence"/>
</dbReference>
<protein>
    <submittedName>
        <fullName evidence="1">Uncharacterized protein</fullName>
    </submittedName>
</protein>
<organism evidence="1 2">
    <name type="scientific">Aquilutibacter rugosus</name>
    <dbReference type="NCBI Taxonomy" id="3115820"/>
    <lineage>
        <taxon>Bacteria</taxon>
        <taxon>Pseudomonadati</taxon>
        <taxon>Pseudomonadota</taxon>
        <taxon>Gammaproteobacteria</taxon>
        <taxon>Lysobacterales</taxon>
        <taxon>Lysobacteraceae</taxon>
        <taxon>Aquilutibacter</taxon>
    </lineage>
</organism>
<reference evidence="1 2" key="1">
    <citation type="submission" date="2024-01" db="EMBL/GenBank/DDBJ databases">
        <title>Novel species of the genus Luteimonas isolated from rivers.</title>
        <authorList>
            <person name="Lu H."/>
        </authorList>
    </citation>
    <scope>NUCLEOTIDE SEQUENCE [LARGE SCALE GENOMIC DNA]</scope>
    <source>
        <strain evidence="1 2">FXH3W</strain>
    </source>
</reference>
<evidence type="ECO:0000313" key="2">
    <source>
        <dbReference type="Proteomes" id="UP001356170"/>
    </source>
</evidence>
<evidence type="ECO:0000313" key="1">
    <source>
        <dbReference type="EMBL" id="MEF2156435.1"/>
    </source>
</evidence>
<dbReference type="RefSeq" id="WP_331704226.1">
    <property type="nucleotide sequence ID" value="NZ_JAZHBO010000002.1"/>
</dbReference>
<comment type="caution">
    <text evidence="1">The sequence shown here is derived from an EMBL/GenBank/DDBJ whole genome shotgun (WGS) entry which is preliminary data.</text>
</comment>